<sequence length="972" mass="109756">MDPEDPLADPFSSQGLWRVSKFTLQSLQPLERLGWDEKLPDLSSAFFESPLNIFDKFGTEIPSLNPFGTDLLDGDQTLELDNDTSSENQLIATTDEQDIEDEPEDIWALGNQDIEQERCDLLKSWEKYRERTYREPVSAYFSESGAKGFDAALARQAAKVGTQTQRFMVRRDVFFQALLKLGLGWGSMFFKYDEHKKQFERVYNNIRISGITSVALNGLTEELIQCGTNMQKIRVFANKVPSRPKELSARSAFASAAAVVVYTLEKQLVGQFASVTSLLQIKALFHGCGKVVTILANVIEAIDGAVSEAQIISVVSERAAHFSQIFDHIEPLLREIVSRVAEPWLRHVETWVGLRPETTASVDLASSGRSFVVAESQEKSRKATKAPRVDYKYLPNNMPSFIPDDLASLVFESGRSLRLLKTYHPQHPVANHEMYRSTTPTFECAGTWSDITRIEKKAIEYEARLRSEILKYNRGDMDPGRISVADASESTGESDVLTDTFELFDLDNMPNPTGLLPMDGSSRDQLGHLIDGNVHCNAEQPAAHSNFGPELTSSYYLSLAPLLCSQALLIDFSCLHLLFKEHHLRTHLNLQWRFQLLGDGYFTSRLSDSLFDPDMESGERKAGVVRSDVHAGLRLGSRDTWPPASSELRLVLMGLLNECHDAEKRLDPSMDSKLWNEKELPGGLSFSIRDLTDEEVVKCKDPNAIEALDFLRLQYKPLPVLETILTSNSLEKYDRLFKHLLRLLRMVSVVRSLIRDSTARDSLSGDTRNVLQKFRVDAQHFVLAVSDYCFHVGIGATWRRFQETLSNIESCLDRHDINGTIEAASSVPRLRYYHEDVLDQMLYALFLSKKHTEVANLLDEIFGTILTFAPLSQLDGINGVRHEAEPAVRRLYNLFRKQTSAFVGYLRSIEGIKSTSRSFDRWDTTFTAKEEPATVFDHLLARLDTKSPMAGSRAPARLVDHLDIDVTWLTSW</sequence>
<dbReference type="GO" id="GO:0000922">
    <property type="term" value="C:spindle pole"/>
    <property type="evidence" value="ECO:0007669"/>
    <property type="project" value="InterPro"/>
</dbReference>
<name>A0A370BZ84_ASPNG</name>
<evidence type="ECO:0000259" key="7">
    <source>
        <dbReference type="Pfam" id="PF17681"/>
    </source>
</evidence>
<dbReference type="GO" id="GO:0051225">
    <property type="term" value="P:spindle assembly"/>
    <property type="evidence" value="ECO:0007669"/>
    <property type="project" value="TreeGrafter"/>
</dbReference>
<proteinExistence type="inferred from homology"/>
<dbReference type="Pfam" id="PF17681">
    <property type="entry name" value="GCP_N_terminal"/>
    <property type="match status" value="1"/>
</dbReference>
<dbReference type="InterPro" id="IPR041470">
    <property type="entry name" value="GCP_N"/>
</dbReference>
<dbReference type="AlphaFoldDB" id="A0A370BZ84"/>
<evidence type="ECO:0000313" key="8">
    <source>
        <dbReference type="EMBL" id="RDH18879.1"/>
    </source>
</evidence>
<keyword evidence="2 5" id="KW-0963">Cytoplasm</keyword>
<evidence type="ECO:0000259" key="6">
    <source>
        <dbReference type="Pfam" id="PF04130"/>
    </source>
</evidence>
<dbReference type="GO" id="GO:0000278">
    <property type="term" value="P:mitotic cell cycle"/>
    <property type="evidence" value="ECO:0007669"/>
    <property type="project" value="TreeGrafter"/>
</dbReference>
<dbReference type="EMBL" id="KZ851921">
    <property type="protein sequence ID" value="RDH18879.1"/>
    <property type="molecule type" value="Genomic_DNA"/>
</dbReference>
<dbReference type="GO" id="GO:0051321">
    <property type="term" value="P:meiotic cell cycle"/>
    <property type="evidence" value="ECO:0007669"/>
    <property type="project" value="TreeGrafter"/>
</dbReference>
<keyword evidence="4 5" id="KW-0206">Cytoskeleton</keyword>
<evidence type="ECO:0000256" key="5">
    <source>
        <dbReference type="RuleBase" id="RU363050"/>
    </source>
</evidence>
<organism evidence="8 9">
    <name type="scientific">Aspergillus niger ATCC 13496</name>
    <dbReference type="NCBI Taxonomy" id="1353008"/>
    <lineage>
        <taxon>Eukaryota</taxon>
        <taxon>Fungi</taxon>
        <taxon>Dikarya</taxon>
        <taxon>Ascomycota</taxon>
        <taxon>Pezizomycotina</taxon>
        <taxon>Eurotiomycetes</taxon>
        <taxon>Eurotiomycetidae</taxon>
        <taxon>Eurotiales</taxon>
        <taxon>Aspergillaceae</taxon>
        <taxon>Aspergillus</taxon>
        <taxon>Aspergillus subgen. Circumdati</taxon>
    </lineage>
</organism>
<dbReference type="GO" id="GO:0031122">
    <property type="term" value="P:cytoplasmic microtubule organization"/>
    <property type="evidence" value="ECO:0007669"/>
    <property type="project" value="TreeGrafter"/>
</dbReference>
<evidence type="ECO:0000313" key="9">
    <source>
        <dbReference type="Proteomes" id="UP000253845"/>
    </source>
</evidence>
<gene>
    <name evidence="8" type="ORF">M747DRAFT_239977</name>
</gene>
<dbReference type="GO" id="GO:0000930">
    <property type="term" value="C:gamma-tubulin complex"/>
    <property type="evidence" value="ECO:0007669"/>
    <property type="project" value="TreeGrafter"/>
</dbReference>
<dbReference type="InterPro" id="IPR007259">
    <property type="entry name" value="GCP"/>
</dbReference>
<evidence type="ECO:0000256" key="1">
    <source>
        <dbReference type="ARBA" id="ARBA00010337"/>
    </source>
</evidence>
<dbReference type="InterPro" id="IPR040457">
    <property type="entry name" value="GCP_C"/>
</dbReference>
<feature type="domain" description="Gamma tubulin complex component C-terminal" evidence="6">
    <location>
        <begin position="584"/>
        <end position="945"/>
    </location>
</feature>
<evidence type="ECO:0000256" key="4">
    <source>
        <dbReference type="ARBA" id="ARBA00023212"/>
    </source>
</evidence>
<dbReference type="GO" id="GO:0051011">
    <property type="term" value="F:microtubule minus-end binding"/>
    <property type="evidence" value="ECO:0007669"/>
    <property type="project" value="TreeGrafter"/>
</dbReference>
<dbReference type="Gene3D" id="1.20.120.1900">
    <property type="entry name" value="Gamma-tubulin complex, C-terminal domain"/>
    <property type="match status" value="1"/>
</dbReference>
<protein>
    <recommendedName>
        <fullName evidence="5">Spindle pole body component</fullName>
    </recommendedName>
</protein>
<dbReference type="VEuPathDB" id="FungiDB:M747DRAFT_239977"/>
<dbReference type="Proteomes" id="UP000253845">
    <property type="component" value="Unassembled WGS sequence"/>
</dbReference>
<evidence type="ECO:0000256" key="3">
    <source>
        <dbReference type="ARBA" id="ARBA00022701"/>
    </source>
</evidence>
<comment type="similarity">
    <text evidence="1 5">Belongs to the TUBGCP family.</text>
</comment>
<dbReference type="PANTHER" id="PTHR19302:SF70">
    <property type="entry name" value="GAMMA-TUBULIN COMPLEX COMPONENT 6"/>
    <property type="match status" value="1"/>
</dbReference>
<comment type="subcellular location">
    <subcellularLocation>
        <location evidence="5">Cytoplasm</location>
        <location evidence="5">Cytoskeleton</location>
        <location evidence="5">Microtubule organizing center</location>
    </subcellularLocation>
</comment>
<dbReference type="InterPro" id="IPR042241">
    <property type="entry name" value="GCP_C_sf"/>
</dbReference>
<dbReference type="PANTHER" id="PTHR19302">
    <property type="entry name" value="GAMMA TUBULIN COMPLEX PROTEIN"/>
    <property type="match status" value="1"/>
</dbReference>
<evidence type="ECO:0000256" key="2">
    <source>
        <dbReference type="ARBA" id="ARBA00022490"/>
    </source>
</evidence>
<accession>A0A370BZ84</accession>
<dbReference type="FunFam" id="1.20.120.1900:FF:000013">
    <property type="entry name" value="Spindle pole body component"/>
    <property type="match status" value="1"/>
</dbReference>
<dbReference type="GO" id="GO:0005816">
    <property type="term" value="C:spindle pole body"/>
    <property type="evidence" value="ECO:0007669"/>
    <property type="project" value="UniProtKB-ARBA"/>
</dbReference>
<feature type="domain" description="Gamma tubulin complex component protein N-terminal" evidence="7">
    <location>
        <begin position="177"/>
        <end position="581"/>
    </location>
</feature>
<dbReference type="GO" id="GO:0007020">
    <property type="term" value="P:microtubule nucleation"/>
    <property type="evidence" value="ECO:0007669"/>
    <property type="project" value="InterPro"/>
</dbReference>
<dbReference type="Pfam" id="PF04130">
    <property type="entry name" value="GCP_C_terminal"/>
    <property type="match status" value="1"/>
</dbReference>
<dbReference type="GO" id="GO:0005874">
    <property type="term" value="C:microtubule"/>
    <property type="evidence" value="ECO:0007669"/>
    <property type="project" value="UniProtKB-KW"/>
</dbReference>
<reference evidence="8 9" key="1">
    <citation type="submission" date="2018-07" db="EMBL/GenBank/DDBJ databases">
        <title>Section-level genome sequencing of Aspergillus section Nigri to investigate inter- and intra-species variation.</title>
        <authorList>
            <consortium name="DOE Joint Genome Institute"/>
            <person name="Vesth T.C."/>
            <person name="Nybo J.L."/>
            <person name="Theobald S."/>
            <person name="Frisvad J.C."/>
            <person name="Larsen T.O."/>
            <person name="Nielsen K.F."/>
            <person name="Hoof J.B."/>
            <person name="Brandl J."/>
            <person name="Salamov A."/>
            <person name="Riley R."/>
            <person name="Gladden J.M."/>
            <person name="Phatale P."/>
            <person name="Nielsen M.T."/>
            <person name="Lyhne E.K."/>
            <person name="Kogle M.E."/>
            <person name="Strasser K."/>
            <person name="McDonnell E."/>
            <person name="Barry K."/>
            <person name="Clum A."/>
            <person name="Chen C."/>
            <person name="Nolan M."/>
            <person name="Sandor L."/>
            <person name="Kuo A."/>
            <person name="Lipzen A."/>
            <person name="Hainaut M."/>
            <person name="Drula E."/>
            <person name="Tsang A."/>
            <person name="Magnuson J.K."/>
            <person name="Henrissat B."/>
            <person name="Wiebenga A."/>
            <person name="Simmons B.A."/>
            <person name="Makela M.R."/>
            <person name="De vries R.P."/>
            <person name="Grigoriev I.V."/>
            <person name="Mortensen U.H."/>
            <person name="Baker S.E."/>
            <person name="Andersen M.R."/>
        </authorList>
    </citation>
    <scope>NUCLEOTIDE SEQUENCE [LARGE SCALE GENOMIC DNA]</scope>
    <source>
        <strain evidence="8 9">ATCC 13496</strain>
    </source>
</reference>
<dbReference type="GO" id="GO:0043015">
    <property type="term" value="F:gamma-tubulin binding"/>
    <property type="evidence" value="ECO:0007669"/>
    <property type="project" value="InterPro"/>
</dbReference>
<keyword evidence="3 5" id="KW-0493">Microtubule</keyword>